<organism evidence="1 2">
    <name type="scientific">Terrihabitans rhizophilus</name>
    <dbReference type="NCBI Taxonomy" id="3092662"/>
    <lineage>
        <taxon>Bacteria</taxon>
        <taxon>Pseudomonadati</taxon>
        <taxon>Pseudomonadota</taxon>
        <taxon>Alphaproteobacteria</taxon>
        <taxon>Hyphomicrobiales</taxon>
        <taxon>Terrihabitans</taxon>
    </lineage>
</organism>
<comment type="caution">
    <text evidence="1">The sequence shown here is derived from an EMBL/GenBank/DDBJ whole genome shotgun (WGS) entry which is preliminary data.</text>
</comment>
<gene>
    <name evidence="1" type="ORF">SCD90_13810</name>
</gene>
<dbReference type="RefSeq" id="WP_319845264.1">
    <property type="nucleotide sequence ID" value="NZ_JAXAFJ010000009.1"/>
</dbReference>
<dbReference type="EMBL" id="JAXAFJ010000009">
    <property type="protein sequence ID" value="MDX6807142.1"/>
    <property type="molecule type" value="Genomic_DNA"/>
</dbReference>
<evidence type="ECO:0000313" key="1">
    <source>
        <dbReference type="EMBL" id="MDX6807142.1"/>
    </source>
</evidence>
<accession>A0ABU4RQN9</accession>
<protein>
    <submittedName>
        <fullName evidence="1">Uncharacterized protein</fullName>
    </submittedName>
</protein>
<reference evidence="1 2" key="1">
    <citation type="submission" date="2023-11" db="EMBL/GenBank/DDBJ databases">
        <authorList>
            <person name="Bao R."/>
        </authorList>
    </citation>
    <scope>NUCLEOTIDE SEQUENCE [LARGE SCALE GENOMIC DNA]</scope>
    <source>
        <strain evidence="1 2">PJ23</strain>
    </source>
</reference>
<keyword evidence="2" id="KW-1185">Reference proteome</keyword>
<dbReference type="Proteomes" id="UP001274321">
    <property type="component" value="Unassembled WGS sequence"/>
</dbReference>
<sequence length="96" mass="10469">MKVEIAHRSFVHMDGGKTVELKEHLRQQPDSTARHWKSCCALLPSPDPEAYVVQLRAAISKAHVETVPGASGVWLRGPHYQLTAALESLGIGWSGA</sequence>
<proteinExistence type="predicted"/>
<name>A0ABU4RQN9_9HYPH</name>
<evidence type="ECO:0000313" key="2">
    <source>
        <dbReference type="Proteomes" id="UP001274321"/>
    </source>
</evidence>